<keyword evidence="2" id="KW-0597">Phosphoprotein</keyword>
<dbReference type="GO" id="GO:0005886">
    <property type="term" value="C:plasma membrane"/>
    <property type="evidence" value="ECO:0007669"/>
    <property type="project" value="TreeGrafter"/>
</dbReference>
<dbReference type="InterPro" id="IPR005225">
    <property type="entry name" value="Small_GTP-bd"/>
</dbReference>
<dbReference type="SUPFAM" id="SSF52540">
    <property type="entry name" value="P-loop containing nucleoside triphosphate hydrolases"/>
    <property type="match status" value="1"/>
</dbReference>
<sequence length="311" mass="34528">GALGAGPSSASASRHAGEDRKRRCSTPFAAHQHLHRRSMPVDDRELQASVPPGALLGEFSPLVRCTSYNPDRESWASDSSDSVISSGSDSDSNLYKVILLGEHGVGKTSLARIFGGVEDCSDAEEAGNTYNRSIIVDGEEASLIVFDIWEQDDSQWLQNHCMKMGDAYIIVYSVTDKVSFEKASELRIQLRRARQTEDIPIILVGNKSDLVRSREVSVDEGRACAVVFDCKFIETSAALHHNVKDLFEGIVRQIRLRKDSKEDNARRMANTKRRESISKKAKRFLGRIVAKNNKKMAFKAKSKSCHDLSVL</sequence>
<comment type="similarity">
    <text evidence="1 4">Belongs to the small GTPase superfamily. RGK family.</text>
</comment>
<keyword evidence="4" id="KW-0112">Calmodulin-binding</keyword>
<dbReference type="InterPro" id="IPR051641">
    <property type="entry name" value="RGK_GTP-binding_reg"/>
</dbReference>
<dbReference type="SMART" id="SM00175">
    <property type="entry name" value="RAB"/>
    <property type="match status" value="1"/>
</dbReference>
<dbReference type="Pfam" id="PF00071">
    <property type="entry name" value="Ras"/>
    <property type="match status" value="1"/>
</dbReference>
<feature type="compositionally biased region" description="Low complexity" evidence="5">
    <location>
        <begin position="1"/>
        <end position="14"/>
    </location>
</feature>
<evidence type="ECO:0000313" key="7">
    <source>
        <dbReference type="Proteomes" id="UP000694404"/>
    </source>
</evidence>
<keyword evidence="7" id="KW-1185">Reference proteome</keyword>
<dbReference type="Ensembl" id="ENSCABT00000013229.1">
    <property type="protein sequence ID" value="ENSCABP00000012068.1"/>
    <property type="gene ID" value="ENSCABG00000009003.1"/>
</dbReference>
<dbReference type="PANTHER" id="PTHR45775:SF3">
    <property type="entry name" value="GTP-BINDING PROTEIN RAD"/>
    <property type="match status" value="1"/>
</dbReference>
<dbReference type="GeneTree" id="ENSGT00940000159836"/>
<name>A0A8C0GRK3_CHEAB</name>
<evidence type="ECO:0000313" key="6">
    <source>
        <dbReference type="Ensembl" id="ENSCABP00000012068.1"/>
    </source>
</evidence>
<reference evidence="6" key="2">
    <citation type="submission" date="2025-09" db="UniProtKB">
        <authorList>
            <consortium name="Ensembl"/>
        </authorList>
    </citation>
    <scope>IDENTIFICATION</scope>
</reference>
<accession>A0A8C0GRK3</accession>
<dbReference type="AlphaFoldDB" id="A0A8C0GRK3"/>
<evidence type="ECO:0000256" key="1">
    <source>
        <dbReference type="ARBA" id="ARBA00008846"/>
    </source>
</evidence>
<dbReference type="GO" id="GO:0005525">
    <property type="term" value="F:GTP binding"/>
    <property type="evidence" value="ECO:0007669"/>
    <property type="project" value="UniProtKB-UniRule"/>
</dbReference>
<evidence type="ECO:0000256" key="4">
    <source>
        <dbReference type="PIRNR" id="PIRNR038017"/>
    </source>
</evidence>
<dbReference type="GO" id="GO:0003924">
    <property type="term" value="F:GTPase activity"/>
    <property type="evidence" value="ECO:0007669"/>
    <property type="project" value="UniProtKB-UniRule"/>
</dbReference>
<protein>
    <recommendedName>
        <fullName evidence="4">GTP-binding protein</fullName>
    </recommendedName>
</protein>
<dbReference type="PIRSF" id="PIRSF038017">
    <property type="entry name" value="GTP-binding_GEM"/>
    <property type="match status" value="1"/>
</dbReference>
<reference evidence="6" key="1">
    <citation type="submission" date="2025-08" db="UniProtKB">
        <authorList>
            <consortium name="Ensembl"/>
        </authorList>
    </citation>
    <scope>IDENTIFICATION</scope>
</reference>
<dbReference type="PANTHER" id="PTHR45775">
    <property type="entry name" value="RAD, GEM/KIR FAMILY MEMBER 2, ISOFORM C"/>
    <property type="match status" value="1"/>
</dbReference>
<dbReference type="NCBIfam" id="TIGR00231">
    <property type="entry name" value="small_GTP"/>
    <property type="match status" value="1"/>
</dbReference>
<gene>
    <name evidence="6" type="primary">RRAD</name>
</gene>
<dbReference type="CDD" id="cd04148">
    <property type="entry name" value="RGK"/>
    <property type="match status" value="1"/>
</dbReference>
<evidence type="ECO:0000256" key="3">
    <source>
        <dbReference type="ARBA" id="ARBA00022741"/>
    </source>
</evidence>
<dbReference type="InterPro" id="IPR027417">
    <property type="entry name" value="P-loop_NTPase"/>
</dbReference>
<dbReference type="Gene3D" id="3.40.50.300">
    <property type="entry name" value="P-loop containing nucleotide triphosphate hydrolases"/>
    <property type="match status" value="1"/>
</dbReference>
<keyword evidence="3 4" id="KW-0547">Nucleotide-binding</keyword>
<dbReference type="GO" id="GO:0005246">
    <property type="term" value="F:calcium channel regulator activity"/>
    <property type="evidence" value="ECO:0007669"/>
    <property type="project" value="TreeGrafter"/>
</dbReference>
<proteinExistence type="inferred from homology"/>
<dbReference type="PROSITE" id="PS51421">
    <property type="entry name" value="RAS"/>
    <property type="match status" value="1"/>
</dbReference>
<keyword evidence="4" id="KW-0342">GTP-binding</keyword>
<evidence type="ECO:0000256" key="5">
    <source>
        <dbReference type="SAM" id="MobiDB-lite"/>
    </source>
</evidence>
<dbReference type="FunFam" id="3.40.50.300:FF:000311">
    <property type="entry name" value="GTP-binding protein RAD"/>
    <property type="match status" value="1"/>
</dbReference>
<feature type="region of interest" description="Disordered" evidence="5">
    <location>
        <begin position="1"/>
        <end position="44"/>
    </location>
</feature>
<dbReference type="InterPro" id="IPR001806">
    <property type="entry name" value="Small_GTPase"/>
</dbReference>
<dbReference type="PRINTS" id="PR00449">
    <property type="entry name" value="RASTRNSFRMNG"/>
</dbReference>
<dbReference type="SMART" id="SM00174">
    <property type="entry name" value="RHO"/>
    <property type="match status" value="1"/>
</dbReference>
<dbReference type="Proteomes" id="UP000694404">
    <property type="component" value="Unplaced"/>
</dbReference>
<comment type="subunit">
    <text evidence="4">Interacts with Calmodulin.</text>
</comment>
<dbReference type="SMART" id="SM00173">
    <property type="entry name" value="RAS"/>
    <property type="match status" value="1"/>
</dbReference>
<dbReference type="InterPro" id="IPR017358">
    <property type="entry name" value="RGK"/>
</dbReference>
<organism evidence="6 7">
    <name type="scientific">Chelonoidis abingdonii</name>
    <name type="common">Abingdon island giant tortoise</name>
    <name type="synonym">Testudo abingdonii</name>
    <dbReference type="NCBI Taxonomy" id="106734"/>
    <lineage>
        <taxon>Eukaryota</taxon>
        <taxon>Metazoa</taxon>
        <taxon>Chordata</taxon>
        <taxon>Craniata</taxon>
        <taxon>Vertebrata</taxon>
        <taxon>Euteleostomi</taxon>
        <taxon>Archelosauria</taxon>
        <taxon>Testudinata</taxon>
        <taxon>Testudines</taxon>
        <taxon>Cryptodira</taxon>
        <taxon>Durocryptodira</taxon>
        <taxon>Testudinoidea</taxon>
        <taxon>Testudinidae</taxon>
        <taxon>Chelonoidis</taxon>
    </lineage>
</organism>
<dbReference type="GO" id="GO:0005516">
    <property type="term" value="F:calmodulin binding"/>
    <property type="evidence" value="ECO:0007669"/>
    <property type="project" value="UniProtKB-UniRule"/>
</dbReference>
<evidence type="ECO:0000256" key="2">
    <source>
        <dbReference type="ARBA" id="ARBA00022553"/>
    </source>
</evidence>
<dbReference type="PROSITE" id="PS51419">
    <property type="entry name" value="RAB"/>
    <property type="match status" value="1"/>
</dbReference>